<accession>A0A098LK75</accession>
<organism evidence="5 6">
    <name type="scientific">Sporocytophaga myxococcoides</name>
    <dbReference type="NCBI Taxonomy" id="153721"/>
    <lineage>
        <taxon>Bacteria</taxon>
        <taxon>Pseudomonadati</taxon>
        <taxon>Bacteroidota</taxon>
        <taxon>Cytophagia</taxon>
        <taxon>Cytophagales</taxon>
        <taxon>Cytophagaceae</taxon>
        <taxon>Sporocytophaga</taxon>
    </lineage>
</organism>
<evidence type="ECO:0000256" key="1">
    <source>
        <dbReference type="ARBA" id="ARBA00023016"/>
    </source>
</evidence>
<dbReference type="PANTHER" id="PTHR48094:SF11">
    <property type="entry name" value="GLUTATHIONE-INDEPENDENT GLYOXALASE HSP31-RELATED"/>
    <property type="match status" value="1"/>
</dbReference>
<dbReference type="Gene3D" id="3.40.50.880">
    <property type="match status" value="1"/>
</dbReference>
<dbReference type="AlphaFoldDB" id="A0A098LK75"/>
<sequence length="254" mass="28198">MIILFFPIYQTKAQISNSGKMKKKILFVVTSHDKKGNTGKPTGFYLSEVAHPWEILHNAGYEIDFVSPKGGKPPVDGFDLEDPINKKFWENTEYKNKLEHTMKPSEVDPGKYIAIFYAGGHGTMWDFADNTELAKIAANIYESNGVVSAVCHGPAGLVNVKLGNGKYLIEGKKINAFTNEEENAVGLSETVPFLLEQKLIERGAKFEKSGLWQVHVVTDQRVVTGQNPTSATEVGKAILQEIQKLKILQETESK</sequence>
<dbReference type="GO" id="GO:0019172">
    <property type="term" value="F:glyoxalase III activity"/>
    <property type="evidence" value="ECO:0007669"/>
    <property type="project" value="TreeGrafter"/>
</dbReference>
<dbReference type="eggNOG" id="COG0693">
    <property type="taxonomic scope" value="Bacteria"/>
</dbReference>
<evidence type="ECO:0000313" key="6">
    <source>
        <dbReference type="Proteomes" id="UP000030185"/>
    </source>
</evidence>
<dbReference type="GO" id="GO:0019243">
    <property type="term" value="P:methylglyoxal catabolic process to D-lactate via S-lactoyl-glutathione"/>
    <property type="evidence" value="ECO:0007669"/>
    <property type="project" value="TreeGrafter"/>
</dbReference>
<name>A0A098LK75_9BACT</name>
<dbReference type="GO" id="GO:0005737">
    <property type="term" value="C:cytoplasm"/>
    <property type="evidence" value="ECO:0007669"/>
    <property type="project" value="TreeGrafter"/>
</dbReference>
<comment type="similarity">
    <text evidence="3">Belongs to the peptidase C56 family. HSP31-like subfamily.</text>
</comment>
<evidence type="ECO:0000256" key="2">
    <source>
        <dbReference type="ARBA" id="ARBA00023239"/>
    </source>
</evidence>
<comment type="caution">
    <text evidence="5">The sequence shown here is derived from an EMBL/GenBank/DDBJ whole genome shotgun (WGS) entry which is preliminary data.</text>
</comment>
<proteinExistence type="inferred from homology"/>
<dbReference type="SUPFAM" id="SSF52317">
    <property type="entry name" value="Class I glutamine amidotransferase-like"/>
    <property type="match status" value="1"/>
</dbReference>
<dbReference type="InterPro" id="IPR050325">
    <property type="entry name" value="Prot/Nucl_acid_deglycase"/>
</dbReference>
<dbReference type="PANTHER" id="PTHR48094">
    <property type="entry name" value="PROTEIN/NUCLEIC ACID DEGLYCASE DJ-1-RELATED"/>
    <property type="match status" value="1"/>
</dbReference>
<evidence type="ECO:0000256" key="3">
    <source>
        <dbReference type="ARBA" id="ARBA00038493"/>
    </source>
</evidence>
<dbReference type="Pfam" id="PF01965">
    <property type="entry name" value="DJ-1_PfpI"/>
    <property type="match status" value="1"/>
</dbReference>
<dbReference type="InterPro" id="IPR002818">
    <property type="entry name" value="DJ-1/PfpI"/>
</dbReference>
<gene>
    <name evidence="5" type="ORF">MYP_3957</name>
</gene>
<dbReference type="Proteomes" id="UP000030185">
    <property type="component" value="Unassembled WGS sequence"/>
</dbReference>
<keyword evidence="6" id="KW-1185">Reference proteome</keyword>
<reference evidence="5 6" key="1">
    <citation type="submission" date="2014-09" db="EMBL/GenBank/DDBJ databases">
        <title>Sporocytophaga myxococcoides PG-01 genome sequencing.</title>
        <authorList>
            <person name="Liu L."/>
            <person name="Gao P.J."/>
            <person name="Chen G.J."/>
            <person name="Wang L.S."/>
        </authorList>
    </citation>
    <scope>NUCLEOTIDE SEQUENCE [LARGE SCALE GENOMIC DNA]</scope>
    <source>
        <strain evidence="5 6">PG-01</strain>
    </source>
</reference>
<keyword evidence="2" id="KW-0456">Lyase</keyword>
<dbReference type="CDD" id="cd03141">
    <property type="entry name" value="GATase1_Hsp31_like"/>
    <property type="match status" value="1"/>
</dbReference>
<protein>
    <submittedName>
        <fullName evidence="5">Thiazole biosynthesis protein ThiJ</fullName>
    </submittedName>
</protein>
<keyword evidence="1" id="KW-0346">Stress response</keyword>
<evidence type="ECO:0000259" key="4">
    <source>
        <dbReference type="Pfam" id="PF01965"/>
    </source>
</evidence>
<evidence type="ECO:0000313" key="5">
    <source>
        <dbReference type="EMBL" id="GAL86727.1"/>
    </source>
</evidence>
<dbReference type="EMBL" id="BBLT01000009">
    <property type="protein sequence ID" value="GAL86727.1"/>
    <property type="molecule type" value="Genomic_DNA"/>
</dbReference>
<dbReference type="STRING" id="153721.MYP_3957"/>
<dbReference type="InterPro" id="IPR029062">
    <property type="entry name" value="Class_I_gatase-like"/>
</dbReference>
<feature type="domain" description="DJ-1/PfpI" evidence="4">
    <location>
        <begin position="44"/>
        <end position="240"/>
    </location>
</feature>